<feature type="domain" description="DUF4132" evidence="2">
    <location>
        <begin position="841"/>
        <end position="1022"/>
    </location>
</feature>
<evidence type="ECO:0000256" key="1">
    <source>
        <dbReference type="SAM" id="MobiDB-lite"/>
    </source>
</evidence>
<reference evidence="4" key="1">
    <citation type="submission" date="2019-04" db="EMBL/GenBank/DDBJ databases">
        <title>Nocardioides xinjiangensis sp. nov.</title>
        <authorList>
            <person name="Liu S."/>
        </authorList>
    </citation>
    <scope>NUCLEOTIDE SEQUENCE [LARGE SCALE GENOMIC DNA]</scope>
    <source>
        <strain evidence="4">18</strain>
    </source>
</reference>
<gene>
    <name evidence="3" type="ORF">FAB82_18865</name>
</gene>
<reference evidence="3 4" key="2">
    <citation type="submission" date="2019-05" db="EMBL/GenBank/DDBJ databases">
        <title>Glycomyces buryatensis sp. nov.</title>
        <authorList>
            <person name="Nikitina E."/>
        </authorList>
    </citation>
    <scope>NUCLEOTIDE SEQUENCE [LARGE SCALE GENOMIC DNA]</scope>
    <source>
        <strain evidence="3 4">18</strain>
    </source>
</reference>
<dbReference type="Pfam" id="PF13569">
    <property type="entry name" value="DUF4132"/>
    <property type="match status" value="1"/>
</dbReference>
<comment type="caution">
    <text evidence="3">The sequence shown here is derived from an EMBL/GenBank/DDBJ whole genome shotgun (WGS) entry which is preliminary data.</text>
</comment>
<name>A0A4V6T6M6_9ACTN</name>
<evidence type="ECO:0000313" key="3">
    <source>
        <dbReference type="EMBL" id="THV38506.1"/>
    </source>
</evidence>
<feature type="region of interest" description="Disordered" evidence="1">
    <location>
        <begin position="835"/>
        <end position="858"/>
    </location>
</feature>
<dbReference type="EMBL" id="STGY01000067">
    <property type="protein sequence ID" value="THV38506.1"/>
    <property type="molecule type" value="Genomic_DNA"/>
</dbReference>
<evidence type="ECO:0000313" key="4">
    <source>
        <dbReference type="Proteomes" id="UP000308760"/>
    </source>
</evidence>
<dbReference type="InterPro" id="IPR025406">
    <property type="entry name" value="DUF4132"/>
</dbReference>
<dbReference type="RefSeq" id="WP_136536089.1">
    <property type="nucleotide sequence ID" value="NZ_STGY01000067.1"/>
</dbReference>
<evidence type="ECO:0000259" key="2">
    <source>
        <dbReference type="Pfam" id="PF13569"/>
    </source>
</evidence>
<dbReference type="AlphaFoldDB" id="A0A4V6T6M6"/>
<dbReference type="OrthoDB" id="4554725at2"/>
<protein>
    <submittedName>
        <fullName evidence="3">DUF4132 domain-containing protein</fullName>
    </submittedName>
</protein>
<sequence length="1113" mass="122752">MTKLPDETLLDLPTGWGTLAPEPVAAEADPTAPQQVRQWIEEHRADLRFALNSPDNFEYEQPGRDYMDGKPDPLGAAVVAELLGSYCQDQGSTNLAIDAWRIEHGLEFAAAALVAGAGVCAWRRPQWTRTSNARVYERDAKILNDGLCSTVAGRFRDRTRTAALLAAIEQCGDAEYDRVRAAVEEQRTTPVRRLIAALLLPREGDWMLEACAEYPVQAGATDGGLWPFIKTVEQLDALSSKALLPTYVSMMTLGTLLSNLETASLPALTATLGQSFAFGGTHGHNKNGPDWVLQAIAMVPTDEAVNYLIARLDSPRAFNAACEAARRFPVRSLRLAAATSATADREVRRRLAGFIDAIDPALFEAALVSLSDDERTEIRRIVDRVDWVPDANPEDLPGPLAEPPWAAKKPANKRQAVLELEAEDQTVLEWLEGEQEEWANLEPSYWPNGSASHDWAGALESNLAPGEGRLGGNVVAFAPLPLARRMLDEWNHPYRISYNMDTAPRALARFGEDVMDDVIASVEKDRGLCDVLLPLENLAIARMVAEWHSKLKSMRPQAGRWLDQHQEGAARLLIPDAVGKRGRRRTTAEKTLAHLARTVGAQVVTQAAERYGPEALEAVQPILAEAATEGSEIKPPKVGSWAIPALLPQVLLVDSERALPDASVRHLMSILALGDGRYLDVIAQQCDPASLAAFCNALFAQWIDSGGDSKDMWVLDRLGRFGNAETVRALAPLILTWPGQSFHERSIRALKVLRSIGTEEALREMHRVSLRCKYQGVRDHAEEMVAAVASDLGLTGEQLADRLVPDLGLGEDASLVLDYGPRQFKVGFDEQLKPFVQDSDGKPRKSLPKPGAKDDAEVAEASRKRFSLLKKELRTAASDLVKRLERAMVEDRTWTRAEFDASFVNHPLVWHLTRRLVWTAEMNGKRFAFRVAEDRSFADAEDEVLEVPQDAVIRLPHPLRFDGDVDKWGETLADYEILQPFEQLSRPSYAFTAEELETGRLTRFEKAEVPVGALIGLTSAGWDRMLPEDGGVEPGMFKELGHAGYLVIHLDPGIWVGAISECPDQTLEAVFLTHSRPSAYDLQFDLDSFRGNRIDPVEASEILASLSKITKTA</sequence>
<keyword evidence="4" id="KW-1185">Reference proteome</keyword>
<proteinExistence type="predicted"/>
<accession>A0A4V6T6M6</accession>
<dbReference type="Proteomes" id="UP000308760">
    <property type="component" value="Unassembled WGS sequence"/>
</dbReference>
<organism evidence="3 4">
    <name type="scientific">Glycomyces buryatensis</name>
    <dbReference type="NCBI Taxonomy" id="2570927"/>
    <lineage>
        <taxon>Bacteria</taxon>
        <taxon>Bacillati</taxon>
        <taxon>Actinomycetota</taxon>
        <taxon>Actinomycetes</taxon>
        <taxon>Glycomycetales</taxon>
        <taxon>Glycomycetaceae</taxon>
        <taxon>Glycomyces</taxon>
    </lineage>
</organism>